<keyword evidence="11 15" id="KW-0106">Calcium</keyword>
<feature type="active site" description="Charge relay system" evidence="15">
    <location>
        <position position="516"/>
    </location>
</feature>
<dbReference type="SUPFAM" id="SSF54897">
    <property type="entry name" value="Protease propeptides/inhibitors"/>
    <property type="match status" value="1"/>
</dbReference>
<evidence type="ECO:0000256" key="6">
    <source>
        <dbReference type="ARBA" id="ARBA00022670"/>
    </source>
</evidence>
<keyword evidence="7 15" id="KW-0479">Metal-binding</keyword>
<evidence type="ECO:0000256" key="7">
    <source>
        <dbReference type="ARBA" id="ARBA00022723"/>
    </source>
</evidence>
<evidence type="ECO:0000256" key="14">
    <source>
        <dbReference type="ARBA" id="ARBA00023180"/>
    </source>
</evidence>
<evidence type="ECO:0000256" key="15">
    <source>
        <dbReference type="PROSITE-ProRule" id="PRU01032"/>
    </source>
</evidence>
<keyword evidence="12" id="KW-0843">Virulence</keyword>
<dbReference type="InterPro" id="IPR036852">
    <property type="entry name" value="Peptidase_S8/S53_dom_sf"/>
</dbReference>
<reference evidence="18 19" key="1">
    <citation type="journal article" date="2018" name="Mol. Biol. Evol.">
        <title>Broad Genomic Sampling Reveals a Smut Pathogenic Ancestry of the Fungal Clade Ustilaginomycotina.</title>
        <authorList>
            <person name="Kijpornyongpan T."/>
            <person name="Mondo S.J."/>
            <person name="Barry K."/>
            <person name="Sandor L."/>
            <person name="Lee J."/>
            <person name="Lipzen A."/>
            <person name="Pangilinan J."/>
            <person name="LaButti K."/>
            <person name="Hainaut M."/>
            <person name="Henrissat B."/>
            <person name="Grigoriev I.V."/>
            <person name="Spatafora J.W."/>
            <person name="Aime M.C."/>
        </authorList>
    </citation>
    <scope>NUCLEOTIDE SEQUENCE [LARGE SCALE GENOMIC DNA]</scope>
    <source>
        <strain evidence="18 19">MCA 4186</strain>
    </source>
</reference>
<evidence type="ECO:0000256" key="1">
    <source>
        <dbReference type="ARBA" id="ARBA00001910"/>
    </source>
</evidence>
<keyword evidence="10 15" id="KW-0720">Serine protease</keyword>
<dbReference type="PROSITE" id="PS51695">
    <property type="entry name" value="SEDOLISIN"/>
    <property type="match status" value="1"/>
</dbReference>
<dbReference type="InterPro" id="IPR030400">
    <property type="entry name" value="Sedolisin_dom"/>
</dbReference>
<dbReference type="GO" id="GO:0005576">
    <property type="term" value="C:extracellular region"/>
    <property type="evidence" value="ECO:0007669"/>
    <property type="project" value="UniProtKB-SubCell"/>
</dbReference>
<evidence type="ECO:0000256" key="16">
    <source>
        <dbReference type="SAM" id="SignalP"/>
    </source>
</evidence>
<dbReference type="AlphaFoldDB" id="A0A316Z086"/>
<dbReference type="PROSITE" id="PS00138">
    <property type="entry name" value="SUBTILASE_SER"/>
    <property type="match status" value="1"/>
</dbReference>
<evidence type="ECO:0000256" key="8">
    <source>
        <dbReference type="ARBA" id="ARBA00022729"/>
    </source>
</evidence>
<keyword evidence="14" id="KW-0325">Glycoprotein</keyword>
<dbReference type="CDD" id="cd04056">
    <property type="entry name" value="Peptidases_S53"/>
    <property type="match status" value="1"/>
</dbReference>
<dbReference type="FunFam" id="3.40.50.200:FF:000015">
    <property type="entry name" value="Tripeptidyl peptidase A"/>
    <property type="match status" value="1"/>
</dbReference>
<dbReference type="SUPFAM" id="SSF52743">
    <property type="entry name" value="Subtilisin-like"/>
    <property type="match status" value="1"/>
</dbReference>
<dbReference type="RefSeq" id="XP_025594985.1">
    <property type="nucleotide sequence ID" value="XM_025743537.1"/>
</dbReference>
<evidence type="ECO:0000256" key="10">
    <source>
        <dbReference type="ARBA" id="ARBA00022825"/>
    </source>
</evidence>
<feature type="active site" description="Charge relay system" evidence="15">
    <location>
        <position position="302"/>
    </location>
</feature>
<comment type="catalytic activity">
    <reaction evidence="1">
        <text>Release of an N-terminal tripeptide from a polypeptide.</text>
        <dbReference type="EC" id="3.4.14.10"/>
    </reaction>
</comment>
<evidence type="ECO:0000313" key="18">
    <source>
        <dbReference type="EMBL" id="PWN94706.1"/>
    </source>
</evidence>
<dbReference type="EMBL" id="KZ819309">
    <property type="protein sequence ID" value="PWN94706.1"/>
    <property type="molecule type" value="Genomic_DNA"/>
</dbReference>
<protein>
    <recommendedName>
        <fullName evidence="4">tripeptidyl-peptidase II</fullName>
        <ecNumber evidence="4">3.4.14.10</ecNumber>
    </recommendedName>
</protein>
<evidence type="ECO:0000256" key="11">
    <source>
        <dbReference type="ARBA" id="ARBA00022837"/>
    </source>
</evidence>
<feature type="binding site" evidence="15">
    <location>
        <position position="578"/>
    </location>
    <ligand>
        <name>Ca(2+)</name>
        <dbReference type="ChEBI" id="CHEBI:29108"/>
    </ligand>
</feature>
<accession>A0A316Z086</accession>
<dbReference type="STRING" id="58919.A0A316Z086"/>
<evidence type="ECO:0000256" key="13">
    <source>
        <dbReference type="ARBA" id="ARBA00023145"/>
    </source>
</evidence>
<dbReference type="InterPro" id="IPR015366">
    <property type="entry name" value="S53_propep"/>
</dbReference>
<gene>
    <name evidence="18" type="ORF">FA09DRAFT_332624</name>
</gene>
<dbReference type="GeneID" id="37271081"/>
<feature type="signal peptide" evidence="16">
    <location>
        <begin position="1"/>
        <end position="18"/>
    </location>
</feature>
<keyword evidence="8 16" id="KW-0732">Signal</keyword>
<dbReference type="SMART" id="SM00944">
    <property type="entry name" value="Pro-kuma_activ"/>
    <property type="match status" value="1"/>
</dbReference>
<feature type="active site" description="Charge relay system" evidence="15">
    <location>
        <position position="298"/>
    </location>
</feature>
<evidence type="ECO:0000256" key="12">
    <source>
        <dbReference type="ARBA" id="ARBA00023026"/>
    </source>
</evidence>
<feature type="binding site" evidence="15">
    <location>
        <position position="580"/>
    </location>
    <ligand>
        <name>Ca(2+)</name>
        <dbReference type="ChEBI" id="CHEBI:29108"/>
    </ligand>
</feature>
<dbReference type="InterPro" id="IPR023828">
    <property type="entry name" value="Peptidase_S8_Ser-AS"/>
</dbReference>
<feature type="domain" description="Peptidase S53" evidence="17">
    <location>
        <begin position="224"/>
        <end position="598"/>
    </location>
</feature>
<proteinExistence type="predicted"/>
<keyword evidence="9 15" id="KW-0378">Hydrolase</keyword>
<keyword evidence="19" id="KW-1185">Reference proteome</keyword>
<dbReference type="PANTHER" id="PTHR14218">
    <property type="entry name" value="PROTEASE S8 TRIPEPTIDYL PEPTIDASE I CLN2"/>
    <property type="match status" value="1"/>
</dbReference>
<dbReference type="OrthoDB" id="409122at2759"/>
<dbReference type="Gene3D" id="3.40.50.200">
    <property type="entry name" value="Peptidase S8/S53 domain"/>
    <property type="match status" value="1"/>
</dbReference>
<name>A0A316Z086_9BASI</name>
<evidence type="ECO:0000256" key="2">
    <source>
        <dbReference type="ARBA" id="ARBA00002451"/>
    </source>
</evidence>
<dbReference type="CDD" id="cd11377">
    <property type="entry name" value="Pro-peptidase_S53"/>
    <property type="match status" value="1"/>
</dbReference>
<keyword evidence="13" id="KW-0865">Zymogen</keyword>
<dbReference type="Pfam" id="PF00082">
    <property type="entry name" value="Peptidase_S8"/>
    <property type="match status" value="1"/>
</dbReference>
<dbReference type="GO" id="GO:0008240">
    <property type="term" value="F:tripeptidyl-peptidase activity"/>
    <property type="evidence" value="ECO:0007669"/>
    <property type="project" value="UniProtKB-EC"/>
</dbReference>
<evidence type="ECO:0000256" key="4">
    <source>
        <dbReference type="ARBA" id="ARBA00012462"/>
    </source>
</evidence>
<comment type="function">
    <text evidence="2">Secreted tripeptidyl-peptidase which degrades proteins at acidic pHs and is involved in virulence.</text>
</comment>
<feature type="binding site" evidence="15">
    <location>
        <position position="559"/>
    </location>
    <ligand>
        <name>Ca(2+)</name>
        <dbReference type="ChEBI" id="CHEBI:29108"/>
    </ligand>
</feature>
<dbReference type="GO" id="GO:0046872">
    <property type="term" value="F:metal ion binding"/>
    <property type="evidence" value="ECO:0007669"/>
    <property type="project" value="UniProtKB-UniRule"/>
</dbReference>
<feature type="chain" id="PRO_5016386754" description="tripeptidyl-peptidase II" evidence="16">
    <location>
        <begin position="19"/>
        <end position="598"/>
    </location>
</feature>
<evidence type="ECO:0000256" key="5">
    <source>
        <dbReference type="ARBA" id="ARBA00022525"/>
    </source>
</evidence>
<evidence type="ECO:0000256" key="3">
    <source>
        <dbReference type="ARBA" id="ARBA00004239"/>
    </source>
</evidence>
<dbReference type="InterPro" id="IPR050819">
    <property type="entry name" value="Tripeptidyl-peptidase_I"/>
</dbReference>
<dbReference type="GO" id="GO:0006508">
    <property type="term" value="P:proteolysis"/>
    <property type="evidence" value="ECO:0007669"/>
    <property type="project" value="UniProtKB-KW"/>
</dbReference>
<feature type="binding site" evidence="15">
    <location>
        <position position="560"/>
    </location>
    <ligand>
        <name>Ca(2+)</name>
        <dbReference type="ChEBI" id="CHEBI:29108"/>
    </ligand>
</feature>
<dbReference type="Pfam" id="PF09286">
    <property type="entry name" value="Pro-kuma_activ"/>
    <property type="match status" value="1"/>
</dbReference>
<dbReference type="InterPro" id="IPR000209">
    <property type="entry name" value="Peptidase_S8/S53_dom"/>
</dbReference>
<sequence length="598" mass="63150">MRLTLTTLALLLAAGASAAPSPAMLVKESVAAPRGWVRRGDVPAGTTIPLSFALKQRGAAELEAALLAVSDPASARYGQHLTRDDVAALLAPAPEAQQAVRRWMASHGIEEDVEARSYAGDWIRARVPVEKARDMLDADFAVWARDGDERQIVRALQYSLPRELHEHVDLVGPTTYFGEPLAHRAPSRLVETMPEGWKPAVAGAGSRVAAINVAGAPAVCLTASTTMQCLRELYKTADYKPQAPGKQFIGISGFLEQYPNAQDLQQFLATERTDAVGYMYNFTSIDGGLNDQSMPGVEANLDVQTIAAQAYPIPSTFYSVAGRPPFTADTNTPTNTNEPYASEFEYLLAQRSVPSVVSTSYGDDEQTVPTPYALRVCGEIAALGARGVSMLFSSGDFGVGADNTCFSNDGKNRTTFLPAFPASCPWATTVGATEAYAPEVAVSKKIGGYFGGGGFSNIFPAPGYQKAAVSAYVKSLGNQYQGLYNKNGRGYPDVAAQGSRYLIVDGHRYVHVGGTSASSPTFAAVISLVNDARLAAGKPVLGFLNPRLYAGVGAAALNDITSGSSAGCNTAGFPAAKGWDAVTGFGTPDFEKLRTALA</sequence>
<comment type="subcellular location">
    <subcellularLocation>
        <location evidence="3">Secreted</location>
        <location evidence="3">Extracellular space</location>
    </subcellularLocation>
</comment>
<comment type="cofactor">
    <cofactor evidence="15">
        <name>Ca(2+)</name>
        <dbReference type="ChEBI" id="CHEBI:29108"/>
    </cofactor>
    <text evidence="15">Binds 1 Ca(2+) ion per subunit.</text>
</comment>
<dbReference type="PANTHER" id="PTHR14218:SF15">
    <property type="entry name" value="TRIPEPTIDYL-PEPTIDASE 1"/>
    <property type="match status" value="1"/>
</dbReference>
<keyword evidence="6 15" id="KW-0645">Protease</keyword>
<dbReference type="GO" id="GO:0004252">
    <property type="term" value="F:serine-type endopeptidase activity"/>
    <property type="evidence" value="ECO:0007669"/>
    <property type="project" value="UniProtKB-UniRule"/>
</dbReference>
<evidence type="ECO:0000313" key="19">
    <source>
        <dbReference type="Proteomes" id="UP000245946"/>
    </source>
</evidence>
<evidence type="ECO:0000259" key="17">
    <source>
        <dbReference type="PROSITE" id="PS51695"/>
    </source>
</evidence>
<evidence type="ECO:0000256" key="9">
    <source>
        <dbReference type="ARBA" id="ARBA00022801"/>
    </source>
</evidence>
<keyword evidence="5" id="KW-0964">Secreted</keyword>
<dbReference type="EC" id="3.4.14.10" evidence="4"/>
<dbReference type="Proteomes" id="UP000245946">
    <property type="component" value="Unassembled WGS sequence"/>
</dbReference>
<organism evidence="18 19">
    <name type="scientific">Tilletiopsis washingtonensis</name>
    <dbReference type="NCBI Taxonomy" id="58919"/>
    <lineage>
        <taxon>Eukaryota</taxon>
        <taxon>Fungi</taxon>
        <taxon>Dikarya</taxon>
        <taxon>Basidiomycota</taxon>
        <taxon>Ustilaginomycotina</taxon>
        <taxon>Exobasidiomycetes</taxon>
        <taxon>Entylomatales</taxon>
        <taxon>Entylomatales incertae sedis</taxon>
        <taxon>Tilletiopsis</taxon>
    </lineage>
</organism>